<name>A0AA90NHP6_9ACTN</name>
<organism evidence="1 2">
    <name type="scientific">Tsukamurella strandjordii</name>
    <dbReference type="NCBI Taxonomy" id="147577"/>
    <lineage>
        <taxon>Bacteria</taxon>
        <taxon>Bacillati</taxon>
        <taxon>Actinomycetota</taxon>
        <taxon>Actinomycetes</taxon>
        <taxon>Mycobacteriales</taxon>
        <taxon>Tsukamurellaceae</taxon>
        <taxon>Tsukamurella</taxon>
    </lineage>
</organism>
<evidence type="ECO:0000313" key="2">
    <source>
        <dbReference type="Proteomes" id="UP001178281"/>
    </source>
</evidence>
<dbReference type="EMBL" id="JAUTIX010000004">
    <property type="protein sequence ID" value="MDP0398700.1"/>
    <property type="molecule type" value="Genomic_DNA"/>
</dbReference>
<accession>A0AA90NHP6</accession>
<sequence length="141" mass="16091">MADFLDAYGKPVQDHQLRHVREAYRIALGKVDADTLSWAASSYRAKQRGRAEQYQKSPQNWLNDELWTKEPTADDAIDKLVEECGTVGGVANRLGVAYNPPLRLDEIEDLTQRAEAYREHGAEWLRENRGKLVVKLREQGP</sequence>
<gene>
    <name evidence="1" type="ORF">Q7X28_12255</name>
</gene>
<keyword evidence="2" id="KW-1185">Reference proteome</keyword>
<evidence type="ECO:0000313" key="1">
    <source>
        <dbReference type="EMBL" id="MDP0398700.1"/>
    </source>
</evidence>
<protein>
    <submittedName>
        <fullName evidence="1">Uncharacterized protein</fullName>
    </submittedName>
</protein>
<dbReference type="AlphaFoldDB" id="A0AA90NHP6"/>
<dbReference type="RefSeq" id="WP_305111510.1">
    <property type="nucleotide sequence ID" value="NZ_JAUTIX010000004.1"/>
</dbReference>
<comment type="caution">
    <text evidence="1">The sequence shown here is derived from an EMBL/GenBank/DDBJ whole genome shotgun (WGS) entry which is preliminary data.</text>
</comment>
<dbReference type="Proteomes" id="UP001178281">
    <property type="component" value="Unassembled WGS sequence"/>
</dbReference>
<reference evidence="1" key="1">
    <citation type="submission" date="2023-08" db="EMBL/GenBank/DDBJ databases">
        <title>The draft genome of Tsukamurella strandjordii strain 050030.</title>
        <authorList>
            <person name="Zhao F."/>
            <person name="Feng Y."/>
            <person name="Zong Z."/>
        </authorList>
    </citation>
    <scope>NUCLEOTIDE SEQUENCE</scope>
    <source>
        <strain evidence="1">050030</strain>
    </source>
</reference>
<proteinExistence type="predicted"/>